<accession>A0A061DBG8</accession>
<keyword evidence="1" id="KW-0328">Glycosyltransferase</keyword>
<dbReference type="STRING" id="5866.A0A061DBG8"/>
<evidence type="ECO:0000313" key="6">
    <source>
        <dbReference type="Proteomes" id="UP000033188"/>
    </source>
</evidence>
<dbReference type="PANTHER" id="PTHR45871:SF1">
    <property type="entry name" value="PHOSPHATIDYLINOSITOL N-ACETYLGLUCOSAMINYLTRANSFERASE SUBUNIT A"/>
    <property type="match status" value="1"/>
</dbReference>
<dbReference type="Gene3D" id="3.40.50.2000">
    <property type="entry name" value="Glycogen Phosphorylase B"/>
    <property type="match status" value="2"/>
</dbReference>
<keyword evidence="5" id="KW-0808">Transferase</keyword>
<dbReference type="KEGG" id="bbig:BBBOND_0311950"/>
<protein>
    <submittedName>
        <fullName evidence="5">Glycosyl transferase, group 1 family protein, putative</fullName>
    </submittedName>
</protein>
<dbReference type="Pfam" id="PF08288">
    <property type="entry name" value="PIGA"/>
    <property type="match status" value="1"/>
</dbReference>
<evidence type="ECO:0000256" key="1">
    <source>
        <dbReference type="ARBA" id="ARBA00022676"/>
    </source>
</evidence>
<dbReference type="GO" id="GO:0000506">
    <property type="term" value="C:glycosylphosphatidylinositol-N-acetylglucosaminyltransferase (GPI-GnT) complex"/>
    <property type="evidence" value="ECO:0007669"/>
    <property type="project" value="TreeGrafter"/>
</dbReference>
<dbReference type="SUPFAM" id="SSF53756">
    <property type="entry name" value="UDP-Glycosyltransferase/glycogen phosphorylase"/>
    <property type="match status" value="1"/>
</dbReference>
<gene>
    <name evidence="5" type="ORF">BBBOND_0311950</name>
</gene>
<feature type="region of interest" description="Disordered" evidence="2">
    <location>
        <begin position="1"/>
        <end position="28"/>
    </location>
</feature>
<dbReference type="VEuPathDB" id="PiroplasmaDB:BBBOND_0311950"/>
<dbReference type="OMA" id="SHFWMSG"/>
<sequence>MARKRAKDPPKPTDPAEADDGAGSTPLKPRRRRTILMVSEFFYPDIGGIETHICALSTGLIELGYRVVMVTRHFGDRRGVRYLSNGMKVYHIPTIFYIKPCGMPGFFDTFLLARNIYIREQVDIVHVHQTTSRYASEFVHVAYIMGLKTVFTDHSLFSFTDLGPITTTDYLKHQAVVLNHTICVSTTHKENLVLRTQMDPTAASVIGNAIDPDIFLPSETSRNDGRIIIVVVSRLTLKKGTELLTDVIPIVCKRHENVDFIIGGDGPLYASIVECVDKLYLHKRVTLLGAVPNYKVNAVLKRGDIFLNTSKSESFCIAILEAVSSGLLCVSTNVGGVHEILPHDMVLLANYSPESIANRIDDAIEMLPSVDRQKLHSRVRQMYSWARVAGEVSRVYENVVREPRRPVIDVISIYWEIDTIFRGLLIAIIIFLYAEWWIAELLYPREEIDIAPDWSIHGSQMREETSETKES</sequence>
<evidence type="ECO:0000259" key="4">
    <source>
        <dbReference type="Pfam" id="PF08288"/>
    </source>
</evidence>
<dbReference type="Proteomes" id="UP000033188">
    <property type="component" value="Chromosome 3"/>
</dbReference>
<evidence type="ECO:0000259" key="3">
    <source>
        <dbReference type="Pfam" id="PF00534"/>
    </source>
</evidence>
<dbReference type="GO" id="GO:0017176">
    <property type="term" value="F:phosphatidylinositol N-acetylglucosaminyltransferase activity"/>
    <property type="evidence" value="ECO:0007669"/>
    <property type="project" value="TreeGrafter"/>
</dbReference>
<name>A0A061DBG8_BABBI</name>
<evidence type="ECO:0000256" key="2">
    <source>
        <dbReference type="SAM" id="MobiDB-lite"/>
    </source>
</evidence>
<proteinExistence type="predicted"/>
<dbReference type="Pfam" id="PF00534">
    <property type="entry name" value="Glycos_transf_1"/>
    <property type="match status" value="1"/>
</dbReference>
<dbReference type="InterPro" id="IPR001296">
    <property type="entry name" value="Glyco_trans_1"/>
</dbReference>
<dbReference type="PANTHER" id="PTHR45871">
    <property type="entry name" value="N-ACETYLGLUCOSAMINYL-PHOSPHATIDYLINOSITOL BIOSYNTHETIC PROTEIN"/>
    <property type="match status" value="1"/>
</dbReference>
<evidence type="ECO:0000313" key="5">
    <source>
        <dbReference type="EMBL" id="CDR97292.1"/>
    </source>
</evidence>
<feature type="domain" description="PIGA GPI anchor biosynthesis" evidence="4">
    <location>
        <begin position="74"/>
        <end position="161"/>
    </location>
</feature>
<dbReference type="OrthoDB" id="734129at2759"/>
<organism evidence="5 6">
    <name type="scientific">Babesia bigemina</name>
    <dbReference type="NCBI Taxonomy" id="5866"/>
    <lineage>
        <taxon>Eukaryota</taxon>
        <taxon>Sar</taxon>
        <taxon>Alveolata</taxon>
        <taxon>Apicomplexa</taxon>
        <taxon>Aconoidasida</taxon>
        <taxon>Piroplasmida</taxon>
        <taxon>Babesiidae</taxon>
        <taxon>Babesia</taxon>
    </lineage>
</organism>
<dbReference type="EMBL" id="LK391709">
    <property type="protein sequence ID" value="CDR97292.1"/>
    <property type="molecule type" value="Genomic_DNA"/>
</dbReference>
<dbReference type="RefSeq" id="XP_012769478.1">
    <property type="nucleotide sequence ID" value="XM_012914024.1"/>
</dbReference>
<reference evidence="6" key="1">
    <citation type="journal article" date="2014" name="Nucleic Acids Res.">
        <title>The evolutionary dynamics of variant antigen genes in Babesia reveal a history of genomic innovation underlying host-parasite interaction.</title>
        <authorList>
            <person name="Jackson A.P."/>
            <person name="Otto T.D."/>
            <person name="Darby A."/>
            <person name="Ramaprasad A."/>
            <person name="Xia D."/>
            <person name="Echaide I.E."/>
            <person name="Farber M."/>
            <person name="Gahlot S."/>
            <person name="Gamble J."/>
            <person name="Gupta D."/>
            <person name="Gupta Y."/>
            <person name="Jackson L."/>
            <person name="Malandrin L."/>
            <person name="Malas T.B."/>
            <person name="Moussa E."/>
            <person name="Nair M."/>
            <person name="Reid A.J."/>
            <person name="Sanders M."/>
            <person name="Sharma J."/>
            <person name="Tracey A."/>
            <person name="Quail M.A."/>
            <person name="Weir W."/>
            <person name="Wastling J.M."/>
            <person name="Hall N."/>
            <person name="Willadsen P."/>
            <person name="Lingelbach K."/>
            <person name="Shiels B."/>
            <person name="Tait A."/>
            <person name="Berriman M."/>
            <person name="Allred D.R."/>
            <person name="Pain A."/>
        </authorList>
    </citation>
    <scope>NUCLEOTIDE SEQUENCE [LARGE SCALE GENOMIC DNA]</scope>
    <source>
        <strain evidence="6">Bond</strain>
    </source>
</reference>
<dbReference type="AlphaFoldDB" id="A0A061DBG8"/>
<keyword evidence="6" id="KW-1185">Reference proteome</keyword>
<dbReference type="GO" id="GO:0006506">
    <property type="term" value="P:GPI anchor biosynthetic process"/>
    <property type="evidence" value="ECO:0007669"/>
    <property type="project" value="InterPro"/>
</dbReference>
<dbReference type="GeneID" id="24565833"/>
<feature type="domain" description="Glycosyl transferase family 1" evidence="3">
    <location>
        <begin position="219"/>
        <end position="367"/>
    </location>
</feature>
<dbReference type="InterPro" id="IPR013234">
    <property type="entry name" value="PIGA_GPI_anchor_biosynthesis"/>
</dbReference>